<proteinExistence type="predicted"/>
<accession>A0A811S8L4</accession>
<keyword evidence="2" id="KW-1185">Reference proteome</keyword>
<comment type="caution">
    <text evidence="1">The sequence shown here is derived from an EMBL/GenBank/DDBJ whole genome shotgun (WGS) entry which is preliminary data.</text>
</comment>
<name>A0A811S8L4_9POAL</name>
<dbReference type="AlphaFoldDB" id="A0A811S8L4"/>
<dbReference type="Proteomes" id="UP000604825">
    <property type="component" value="Unassembled WGS sequence"/>
</dbReference>
<evidence type="ECO:0000313" key="1">
    <source>
        <dbReference type="EMBL" id="CAD6337273.1"/>
    </source>
</evidence>
<reference evidence="1" key="1">
    <citation type="submission" date="2020-10" db="EMBL/GenBank/DDBJ databases">
        <authorList>
            <person name="Han B."/>
            <person name="Lu T."/>
            <person name="Zhao Q."/>
            <person name="Huang X."/>
            <person name="Zhao Y."/>
        </authorList>
    </citation>
    <scope>NUCLEOTIDE SEQUENCE</scope>
</reference>
<sequence length="106" mass="11828">MSRTIHKEQRLPGGHGTIANVALTQKLPPEVAAAKDQQYMKEYSGQIMKFWAGLQKEVDKEMLIKGVDTMIKIALQLLSKKHQAVARSNLLPDPADEDDAEQEPDC</sequence>
<gene>
    <name evidence="1" type="ORF">NCGR_LOCUS61371</name>
</gene>
<organism evidence="1 2">
    <name type="scientific">Miscanthus lutarioriparius</name>
    <dbReference type="NCBI Taxonomy" id="422564"/>
    <lineage>
        <taxon>Eukaryota</taxon>
        <taxon>Viridiplantae</taxon>
        <taxon>Streptophyta</taxon>
        <taxon>Embryophyta</taxon>
        <taxon>Tracheophyta</taxon>
        <taxon>Spermatophyta</taxon>
        <taxon>Magnoliopsida</taxon>
        <taxon>Liliopsida</taxon>
        <taxon>Poales</taxon>
        <taxon>Poaceae</taxon>
        <taxon>PACMAD clade</taxon>
        <taxon>Panicoideae</taxon>
        <taxon>Andropogonodae</taxon>
        <taxon>Andropogoneae</taxon>
        <taxon>Saccharinae</taxon>
        <taxon>Miscanthus</taxon>
    </lineage>
</organism>
<evidence type="ECO:0000313" key="2">
    <source>
        <dbReference type="Proteomes" id="UP000604825"/>
    </source>
</evidence>
<dbReference type="EMBL" id="CAJGYO010000018">
    <property type="protein sequence ID" value="CAD6337273.1"/>
    <property type="molecule type" value="Genomic_DNA"/>
</dbReference>
<protein>
    <submittedName>
        <fullName evidence="1">Uncharacterized protein</fullName>
    </submittedName>
</protein>